<evidence type="ECO:0000313" key="1">
    <source>
        <dbReference type="EMBL" id="CDR88197.1"/>
    </source>
</evidence>
<evidence type="ECO:0000313" key="2">
    <source>
        <dbReference type="EMBL" id="CDW97456.1"/>
    </source>
</evidence>
<dbReference type="AlphaFoldDB" id="A0A0F7S545"/>
<evidence type="ECO:0000313" key="3">
    <source>
        <dbReference type="Proteomes" id="UP000242770"/>
    </source>
</evidence>
<organism evidence="2 3">
    <name type="scientific">Sporisorium scitamineum</name>
    <dbReference type="NCBI Taxonomy" id="49012"/>
    <lineage>
        <taxon>Eukaryota</taxon>
        <taxon>Fungi</taxon>
        <taxon>Dikarya</taxon>
        <taxon>Basidiomycota</taxon>
        <taxon>Ustilaginomycotina</taxon>
        <taxon>Ustilaginomycetes</taxon>
        <taxon>Ustilaginales</taxon>
        <taxon>Ustilaginaceae</taxon>
        <taxon>Sporisorium</taxon>
    </lineage>
</organism>
<sequence length="382" mass="42239">MSPDEIKTWQLHIKHQNVYQAAAQLEEEKQQTDPGLPLKHSYQSFIDKRSRYRFGQAAPAACDFCPKDACLMSPSPQVVMTTEFTSSPPTRPVKNQRCIPCQASNRKCTKPGNNDNDNNNVFANRLAEMGVDVQRSSSSRGRKTIVYFDKHTRMVDNSVSKPLHRIHEFAEALLRFFSSVQHVQEKPLQDLDLFLKQSHFISRTPPDSTIASALLQCSIEWHELVYSLIATPAAPLGIQRVLILWQQPLQELAHIEVNPQSKSRLVEQLTAIYLGSATATATAAPVSLDTTDSFGELNALSAAFPLHDFEASRAWAIDATNDTATATAASAFLDTTDSFGELNAMSAAFPLDDFEASRASLGRDEAVEPYLLLQVPTGAFLS</sequence>
<reference evidence="1" key="2">
    <citation type="submission" date="2014-06" db="EMBL/GenBank/DDBJ databases">
        <authorList>
            <person name="Ju J."/>
            <person name="Zhang J."/>
        </authorList>
    </citation>
    <scope>NUCLEOTIDE SEQUENCE</scope>
    <source>
        <strain evidence="1">SscI8</strain>
    </source>
</reference>
<protein>
    <submittedName>
        <fullName evidence="2">Uncharacterized protein</fullName>
    </submittedName>
</protein>
<keyword evidence="3" id="KW-1185">Reference proteome</keyword>
<dbReference type="Proteomes" id="UP000242770">
    <property type="component" value="Unassembled WGS sequence"/>
</dbReference>
<dbReference type="EMBL" id="CCFA01001768">
    <property type="protein sequence ID" value="CDW97456.1"/>
    <property type="molecule type" value="Genomic_DNA"/>
</dbReference>
<gene>
    <name evidence="2" type="primary">SSCI32060.1</name>
    <name evidence="1" type="ORF">SPSC_03858</name>
</gene>
<name>A0A0F7S545_9BASI</name>
<accession>A0A0F7S545</accession>
<proteinExistence type="predicted"/>
<reference evidence="2" key="1">
    <citation type="submission" date="2014-06" db="EMBL/GenBank/DDBJ databases">
        <authorList>
            <person name="Berkman J.Paul."/>
        </authorList>
    </citation>
    <scope>NUCLEOTIDE SEQUENCE [LARGE SCALE GENOMIC DNA]</scope>
</reference>
<dbReference type="OrthoDB" id="10655360at2759"/>
<dbReference type="EMBL" id="LK056674">
    <property type="protein sequence ID" value="CDR88197.1"/>
    <property type="molecule type" value="Genomic_DNA"/>
</dbReference>
<reference evidence="3" key="3">
    <citation type="submission" date="2014-06" db="EMBL/GenBank/DDBJ databases">
        <authorList>
            <person name="Berkman P.J."/>
        </authorList>
    </citation>
    <scope>NUCLEOTIDE SEQUENCE [LARGE SCALE GENOMIC DNA]</scope>
</reference>